<gene>
    <name evidence="1" type="ORF">ERS027659_04681</name>
</gene>
<evidence type="ECO:0000313" key="2">
    <source>
        <dbReference type="Proteomes" id="UP000050164"/>
    </source>
</evidence>
<dbReference type="EMBL" id="CNFT01001807">
    <property type="protein sequence ID" value="CKT64858.1"/>
    <property type="molecule type" value="Genomic_DNA"/>
</dbReference>
<accession>A0A655AR99</accession>
<sequence length="35" mass="3581">MLIATVAARVPLSKSWFDQAAAAPAVSITDAITPP</sequence>
<reference evidence="1 2" key="1">
    <citation type="submission" date="2015-03" db="EMBL/GenBank/DDBJ databases">
        <authorList>
            <consortium name="Pathogen Informatics"/>
        </authorList>
    </citation>
    <scope>NUCLEOTIDE SEQUENCE [LARGE SCALE GENOMIC DNA]</scope>
    <source>
        <strain evidence="1 2">Bir 185</strain>
    </source>
</reference>
<proteinExistence type="predicted"/>
<dbReference type="Proteomes" id="UP000050164">
    <property type="component" value="Unassembled WGS sequence"/>
</dbReference>
<name>A0A655AR99_MYCTX</name>
<organism evidence="1 2">
    <name type="scientific">Mycobacterium tuberculosis</name>
    <dbReference type="NCBI Taxonomy" id="1773"/>
    <lineage>
        <taxon>Bacteria</taxon>
        <taxon>Bacillati</taxon>
        <taxon>Actinomycetota</taxon>
        <taxon>Actinomycetes</taxon>
        <taxon>Mycobacteriales</taxon>
        <taxon>Mycobacteriaceae</taxon>
        <taxon>Mycobacterium</taxon>
        <taxon>Mycobacterium tuberculosis complex</taxon>
    </lineage>
</organism>
<dbReference type="AlphaFoldDB" id="A0A655AR99"/>
<evidence type="ECO:0000313" key="1">
    <source>
        <dbReference type="EMBL" id="CKT64858.1"/>
    </source>
</evidence>
<protein>
    <submittedName>
        <fullName evidence="1">Uncharacterized protein</fullName>
    </submittedName>
</protein>